<feature type="signal peptide" evidence="1">
    <location>
        <begin position="1"/>
        <end position="25"/>
    </location>
</feature>
<dbReference type="Proteomes" id="UP001216440">
    <property type="component" value="Chromosome"/>
</dbReference>
<proteinExistence type="predicted"/>
<name>A0ABY8K079_9ACTN</name>
<feature type="chain" id="PRO_5045466190" evidence="1">
    <location>
        <begin position="26"/>
        <end position="246"/>
    </location>
</feature>
<organism evidence="3 4">
    <name type="scientific">Streptomyces cathayae</name>
    <dbReference type="NCBI Taxonomy" id="3031124"/>
    <lineage>
        <taxon>Bacteria</taxon>
        <taxon>Bacillati</taxon>
        <taxon>Actinomycetota</taxon>
        <taxon>Actinomycetes</taxon>
        <taxon>Kitasatosporales</taxon>
        <taxon>Streptomycetaceae</taxon>
        <taxon>Streptomyces</taxon>
    </lineage>
</organism>
<dbReference type="InterPro" id="IPR035992">
    <property type="entry name" value="Ricin_B-like_lectins"/>
</dbReference>
<gene>
    <name evidence="3" type="ORF">PYS65_09380</name>
</gene>
<dbReference type="SMART" id="SM00458">
    <property type="entry name" value="RICIN"/>
    <property type="match status" value="1"/>
</dbReference>
<dbReference type="EMBL" id="CP121682">
    <property type="protein sequence ID" value="WGD40331.1"/>
    <property type="molecule type" value="Genomic_DNA"/>
</dbReference>
<reference evidence="3 4" key="1">
    <citation type="submission" date="2023-03" db="EMBL/GenBank/DDBJ databases">
        <authorList>
            <person name="Mo P."/>
        </authorList>
    </citation>
    <scope>NUCLEOTIDE SEQUENCE [LARGE SCALE GENOMIC DNA]</scope>
    <source>
        <strain evidence="3 4">HUAS 5</strain>
    </source>
</reference>
<keyword evidence="1" id="KW-0732">Signal</keyword>
<dbReference type="RefSeq" id="WP_279333392.1">
    <property type="nucleotide sequence ID" value="NZ_CP121682.1"/>
</dbReference>
<dbReference type="SUPFAM" id="SSF50370">
    <property type="entry name" value="Ricin B-like lectins"/>
    <property type="match status" value="1"/>
</dbReference>
<accession>A0ABY8K079</accession>
<evidence type="ECO:0000259" key="2">
    <source>
        <dbReference type="SMART" id="SM00458"/>
    </source>
</evidence>
<dbReference type="PROSITE" id="PS50231">
    <property type="entry name" value="RICIN_B_LECTIN"/>
    <property type="match status" value="1"/>
</dbReference>
<dbReference type="Pfam" id="PF00652">
    <property type="entry name" value="Ricin_B_lectin"/>
    <property type="match status" value="1"/>
</dbReference>
<evidence type="ECO:0000313" key="3">
    <source>
        <dbReference type="EMBL" id="WGD40331.1"/>
    </source>
</evidence>
<dbReference type="InterPro" id="IPR000772">
    <property type="entry name" value="Ricin_B_lectin"/>
</dbReference>
<evidence type="ECO:0000256" key="1">
    <source>
        <dbReference type="SAM" id="SignalP"/>
    </source>
</evidence>
<keyword evidence="4" id="KW-1185">Reference proteome</keyword>
<evidence type="ECO:0000313" key="4">
    <source>
        <dbReference type="Proteomes" id="UP001216440"/>
    </source>
</evidence>
<dbReference type="Gene3D" id="2.80.10.50">
    <property type="match status" value="1"/>
</dbReference>
<protein>
    <submittedName>
        <fullName evidence="3">RICIN domain-containing protein</fullName>
    </submittedName>
</protein>
<sequence length="246" mass="25228">MGSARWLATAAALTTAATFTGTATAAPAGGTAGAASAAQTAAVAPTEPKYFLGAGYGPWNITVESAWGTAYSVAANKVYPEARCKKPAGPVGQELSPGYYQVLVEIYCVPPPSPGSGQIVGVHSGQCVDVKGAGTKDGTPIQLYHCNGGVAQAWKLHSDGTLRAMGKCMDVQYARTENGPLLGLNTCHSGLNQKWEKPPGGLPRSVHSGHCLDALGWGTGNGTRLGIWDCTPHHTDQQGQGPGLST</sequence>
<feature type="domain" description="Ricin B lectin" evidence="2">
    <location>
        <begin position="114"/>
        <end position="242"/>
    </location>
</feature>